<name>A0A6A6DJK1_9PEZI</name>
<dbReference type="PANTHER" id="PTHR47542:SF2">
    <property type="entry name" value="ACYL-COA N-ACYLTRANSFERASES (NAT) SUPERFAMILY PROTEIN"/>
    <property type="match status" value="1"/>
</dbReference>
<dbReference type="Gene3D" id="3.40.630.30">
    <property type="match status" value="1"/>
</dbReference>
<dbReference type="GO" id="GO:0016747">
    <property type="term" value="F:acyltransferase activity, transferring groups other than amino-acyl groups"/>
    <property type="evidence" value="ECO:0007669"/>
    <property type="project" value="InterPro"/>
</dbReference>
<evidence type="ECO:0000313" key="2">
    <source>
        <dbReference type="EMBL" id="KAF2178110.1"/>
    </source>
</evidence>
<sequence length="167" mass="19184">MSRSSPVLQFEVKGFHLRDLASYSPKDRSTVVEKVSKIEKRTFPSNEVFDFITELKKKNTNMILAVNDGDAMELAGYLVYLRTKRLALLHKICVVEQKREKGIAKAMIHSLRLHLEKGACQSIQLWVDENRKSARALYASCDFEQIDRCLDYYGPGRTGLKMQLNIE</sequence>
<protein>
    <submittedName>
        <fullName evidence="2">Acetyltransferas-like protein</fullName>
    </submittedName>
</protein>
<dbReference type="PANTHER" id="PTHR47542">
    <property type="entry name" value="ACYL-COA N-ACYLTRANSFERASES (NAT) SUPERFAMILY PROTEIN"/>
    <property type="match status" value="1"/>
</dbReference>
<organism evidence="2 3">
    <name type="scientific">Zopfia rhizophila CBS 207.26</name>
    <dbReference type="NCBI Taxonomy" id="1314779"/>
    <lineage>
        <taxon>Eukaryota</taxon>
        <taxon>Fungi</taxon>
        <taxon>Dikarya</taxon>
        <taxon>Ascomycota</taxon>
        <taxon>Pezizomycotina</taxon>
        <taxon>Dothideomycetes</taxon>
        <taxon>Dothideomycetes incertae sedis</taxon>
        <taxon>Zopfiaceae</taxon>
        <taxon>Zopfia</taxon>
    </lineage>
</organism>
<dbReference type="OrthoDB" id="41532at2759"/>
<dbReference type="AlphaFoldDB" id="A0A6A6DJK1"/>
<dbReference type="Pfam" id="PF00583">
    <property type="entry name" value="Acetyltransf_1"/>
    <property type="match status" value="1"/>
</dbReference>
<evidence type="ECO:0000313" key="3">
    <source>
        <dbReference type="Proteomes" id="UP000800200"/>
    </source>
</evidence>
<accession>A0A6A6DJK1</accession>
<dbReference type="Proteomes" id="UP000800200">
    <property type="component" value="Unassembled WGS sequence"/>
</dbReference>
<dbReference type="CDD" id="cd04301">
    <property type="entry name" value="NAT_SF"/>
    <property type="match status" value="1"/>
</dbReference>
<evidence type="ECO:0000259" key="1">
    <source>
        <dbReference type="PROSITE" id="PS51186"/>
    </source>
</evidence>
<dbReference type="EMBL" id="ML994678">
    <property type="protein sequence ID" value="KAF2178110.1"/>
    <property type="molecule type" value="Genomic_DNA"/>
</dbReference>
<dbReference type="InterPro" id="IPR000182">
    <property type="entry name" value="GNAT_dom"/>
</dbReference>
<gene>
    <name evidence="2" type="ORF">K469DRAFT_731871</name>
</gene>
<dbReference type="PROSITE" id="PS51186">
    <property type="entry name" value="GNAT"/>
    <property type="match status" value="1"/>
</dbReference>
<proteinExistence type="predicted"/>
<keyword evidence="3" id="KW-1185">Reference proteome</keyword>
<dbReference type="InterPro" id="IPR016181">
    <property type="entry name" value="Acyl_CoA_acyltransferase"/>
</dbReference>
<dbReference type="SUPFAM" id="SSF55729">
    <property type="entry name" value="Acyl-CoA N-acyltransferases (Nat)"/>
    <property type="match status" value="1"/>
</dbReference>
<feature type="domain" description="N-acetyltransferase" evidence="1">
    <location>
        <begin position="15"/>
        <end position="167"/>
    </location>
</feature>
<reference evidence="2" key="1">
    <citation type="journal article" date="2020" name="Stud. Mycol.">
        <title>101 Dothideomycetes genomes: a test case for predicting lifestyles and emergence of pathogens.</title>
        <authorList>
            <person name="Haridas S."/>
            <person name="Albert R."/>
            <person name="Binder M."/>
            <person name="Bloem J."/>
            <person name="Labutti K."/>
            <person name="Salamov A."/>
            <person name="Andreopoulos B."/>
            <person name="Baker S."/>
            <person name="Barry K."/>
            <person name="Bills G."/>
            <person name="Bluhm B."/>
            <person name="Cannon C."/>
            <person name="Castanera R."/>
            <person name="Culley D."/>
            <person name="Daum C."/>
            <person name="Ezra D."/>
            <person name="Gonzalez J."/>
            <person name="Henrissat B."/>
            <person name="Kuo A."/>
            <person name="Liang C."/>
            <person name="Lipzen A."/>
            <person name="Lutzoni F."/>
            <person name="Magnuson J."/>
            <person name="Mondo S."/>
            <person name="Nolan M."/>
            <person name="Ohm R."/>
            <person name="Pangilinan J."/>
            <person name="Park H.-J."/>
            <person name="Ramirez L."/>
            <person name="Alfaro M."/>
            <person name="Sun H."/>
            <person name="Tritt A."/>
            <person name="Yoshinaga Y."/>
            <person name="Zwiers L.-H."/>
            <person name="Turgeon B."/>
            <person name="Goodwin S."/>
            <person name="Spatafora J."/>
            <person name="Crous P."/>
            <person name="Grigoriev I."/>
        </authorList>
    </citation>
    <scope>NUCLEOTIDE SEQUENCE</scope>
    <source>
        <strain evidence="2">CBS 207.26</strain>
    </source>
</reference>